<dbReference type="EMBL" id="GL735175">
    <property type="protein sequence ID" value="EFX61002.1"/>
    <property type="molecule type" value="Genomic_DNA"/>
</dbReference>
<protein>
    <recommendedName>
        <fullName evidence="1">Transposable element P transposase-like RNase H domain-containing protein</fullName>
    </recommendedName>
</protein>
<accession>E9I4S8</accession>
<name>E9I4S8_DAPPU</name>
<dbReference type="Proteomes" id="UP000000305">
    <property type="component" value="Unassembled WGS sequence"/>
</dbReference>
<dbReference type="InParanoid" id="E9I4S8"/>
<dbReference type="Pfam" id="PF21787">
    <property type="entry name" value="TNP-like_RNaseH_N"/>
    <property type="match status" value="1"/>
</dbReference>
<dbReference type="PhylomeDB" id="E9I4S8"/>
<dbReference type="AlphaFoldDB" id="E9I4S8"/>
<proteinExistence type="predicted"/>
<reference evidence="2 3" key="1">
    <citation type="journal article" date="2011" name="Science">
        <title>The ecoresponsive genome of Daphnia pulex.</title>
        <authorList>
            <person name="Colbourne J.K."/>
            <person name="Pfrender M.E."/>
            <person name="Gilbert D."/>
            <person name="Thomas W.K."/>
            <person name="Tucker A."/>
            <person name="Oakley T.H."/>
            <person name="Tokishita S."/>
            <person name="Aerts A."/>
            <person name="Arnold G.J."/>
            <person name="Basu M.K."/>
            <person name="Bauer D.J."/>
            <person name="Caceres C.E."/>
            <person name="Carmel L."/>
            <person name="Casola C."/>
            <person name="Choi J.H."/>
            <person name="Detter J.C."/>
            <person name="Dong Q."/>
            <person name="Dusheyko S."/>
            <person name="Eads B.D."/>
            <person name="Frohlich T."/>
            <person name="Geiler-Samerotte K.A."/>
            <person name="Gerlach D."/>
            <person name="Hatcher P."/>
            <person name="Jogdeo S."/>
            <person name="Krijgsveld J."/>
            <person name="Kriventseva E.V."/>
            <person name="Kultz D."/>
            <person name="Laforsch C."/>
            <person name="Lindquist E."/>
            <person name="Lopez J."/>
            <person name="Manak J.R."/>
            <person name="Muller J."/>
            <person name="Pangilinan J."/>
            <person name="Patwardhan R.P."/>
            <person name="Pitluck S."/>
            <person name="Pritham E.J."/>
            <person name="Rechtsteiner A."/>
            <person name="Rho M."/>
            <person name="Rogozin I.B."/>
            <person name="Sakarya O."/>
            <person name="Salamov A."/>
            <person name="Schaack S."/>
            <person name="Shapiro H."/>
            <person name="Shiga Y."/>
            <person name="Skalitzky C."/>
            <person name="Smith Z."/>
            <person name="Souvorov A."/>
            <person name="Sung W."/>
            <person name="Tang Z."/>
            <person name="Tsuchiya D."/>
            <person name="Tu H."/>
            <person name="Vos H."/>
            <person name="Wang M."/>
            <person name="Wolf Y.I."/>
            <person name="Yamagata H."/>
            <person name="Yamada T."/>
            <person name="Ye Y."/>
            <person name="Shaw J.R."/>
            <person name="Andrews J."/>
            <person name="Crease T.J."/>
            <person name="Tang H."/>
            <person name="Lucas S.M."/>
            <person name="Robertson H.M."/>
            <person name="Bork P."/>
            <person name="Koonin E.V."/>
            <person name="Zdobnov E.M."/>
            <person name="Grigoriev I.V."/>
            <person name="Lynch M."/>
            <person name="Boore J.L."/>
        </authorList>
    </citation>
    <scope>NUCLEOTIDE SEQUENCE [LARGE SCALE GENOMIC DNA]</scope>
</reference>
<dbReference type="OMA" id="NCAWEAT"/>
<dbReference type="eggNOG" id="ENOG502TCDW">
    <property type="taxonomic scope" value="Eukaryota"/>
</dbReference>
<keyword evidence="3" id="KW-1185">Reference proteome</keyword>
<gene>
    <name evidence="2" type="ORF">DAPPUDRAFT_122643</name>
</gene>
<organism evidence="2 3">
    <name type="scientific">Daphnia pulex</name>
    <name type="common">Water flea</name>
    <dbReference type="NCBI Taxonomy" id="6669"/>
    <lineage>
        <taxon>Eukaryota</taxon>
        <taxon>Metazoa</taxon>
        <taxon>Ecdysozoa</taxon>
        <taxon>Arthropoda</taxon>
        <taxon>Crustacea</taxon>
        <taxon>Branchiopoda</taxon>
        <taxon>Diplostraca</taxon>
        <taxon>Cladocera</taxon>
        <taxon>Anomopoda</taxon>
        <taxon>Daphniidae</taxon>
        <taxon>Daphnia</taxon>
    </lineage>
</organism>
<evidence type="ECO:0000313" key="2">
    <source>
        <dbReference type="EMBL" id="EFX61002.1"/>
    </source>
</evidence>
<dbReference type="InterPro" id="IPR048365">
    <property type="entry name" value="TNP-like_RNaseH_N"/>
</dbReference>
<feature type="domain" description="Transposable element P transposase-like RNase H" evidence="1">
    <location>
        <begin position="2"/>
        <end position="60"/>
    </location>
</feature>
<dbReference type="KEGG" id="dpx:DAPPUDRAFT_122643"/>
<dbReference type="HOGENOM" id="CLU_090779_0_0_1"/>
<evidence type="ECO:0000259" key="1">
    <source>
        <dbReference type="Pfam" id="PF21787"/>
    </source>
</evidence>
<dbReference type="OrthoDB" id="6488501at2759"/>
<dbReference type="PANTHER" id="PTHR48257:SF1">
    <property type="match status" value="1"/>
</dbReference>
<evidence type="ECO:0000313" key="3">
    <source>
        <dbReference type="Proteomes" id="UP000000305"/>
    </source>
</evidence>
<dbReference type="PANTHER" id="PTHR48257">
    <property type="match status" value="1"/>
</dbReference>
<sequence length="268" mass="31921">MTGLSTAFKFPVAYFFVRNLTATDLFKLTQFVLEGLENKSFRVARVVGDNASTNVKMFKMWSPDNKLVHFIEHPHDENRLLFFSFDYTHILKNIRNLQADRQFDICGYPVSFDLLRRVQVIQKNYPFFRPYRNLTDKHTNPNTLDRMKVRFAYDVYSDEMIATFELFKKYGAEGFTNEGQHIRKRLAVKKHFTKGDDPRLRYLEETLQNYLEKWKDHTVKTRNSQGFLSKETYEALIFTCKSTAACVRYLLQERKFKFVLTRRFSTDI</sequence>